<gene>
    <name evidence="8" type="ORF">GCM10008938_42420</name>
</gene>
<keyword evidence="3" id="KW-0175">Coiled coil</keyword>
<feature type="domain" description="CzcB-like C-terminal circularly permuted SH3-like" evidence="7">
    <location>
        <begin position="360"/>
        <end position="412"/>
    </location>
</feature>
<proteinExistence type="inferred from homology"/>
<dbReference type="InterPro" id="IPR058625">
    <property type="entry name" value="MdtA-like_BSH"/>
</dbReference>
<dbReference type="Gene3D" id="2.40.50.100">
    <property type="match status" value="1"/>
</dbReference>
<dbReference type="Gene3D" id="2.40.420.20">
    <property type="match status" value="1"/>
</dbReference>
<evidence type="ECO:0000259" key="7">
    <source>
        <dbReference type="Pfam" id="PF25975"/>
    </source>
</evidence>
<dbReference type="InterPro" id="IPR058792">
    <property type="entry name" value="Beta-barrel_RND_2"/>
</dbReference>
<dbReference type="Pfam" id="PF25975">
    <property type="entry name" value="CzcB_C"/>
    <property type="match status" value="1"/>
</dbReference>
<evidence type="ECO:0000313" key="8">
    <source>
        <dbReference type="EMBL" id="GGJ51913.1"/>
    </source>
</evidence>
<evidence type="ECO:0000259" key="5">
    <source>
        <dbReference type="Pfam" id="PF25917"/>
    </source>
</evidence>
<dbReference type="Pfam" id="PF25917">
    <property type="entry name" value="BSH_RND"/>
    <property type="match status" value="1"/>
</dbReference>
<dbReference type="InterPro" id="IPR050465">
    <property type="entry name" value="UPF0194_transport"/>
</dbReference>
<dbReference type="EMBL" id="BMOD01000024">
    <property type="protein sequence ID" value="GGJ51913.1"/>
    <property type="molecule type" value="Genomic_DNA"/>
</dbReference>
<organism evidence="8 9">
    <name type="scientific">Deinococcus roseus</name>
    <dbReference type="NCBI Taxonomy" id="392414"/>
    <lineage>
        <taxon>Bacteria</taxon>
        <taxon>Thermotogati</taxon>
        <taxon>Deinococcota</taxon>
        <taxon>Deinococci</taxon>
        <taxon>Deinococcales</taxon>
        <taxon>Deinococcaceae</taxon>
        <taxon>Deinococcus</taxon>
    </lineage>
</organism>
<reference evidence="9" key="1">
    <citation type="journal article" date="2019" name="Int. J. Syst. Evol. Microbiol.">
        <title>The Global Catalogue of Microorganisms (GCM) 10K type strain sequencing project: providing services to taxonomists for standard genome sequencing and annotation.</title>
        <authorList>
            <consortium name="The Broad Institute Genomics Platform"/>
            <consortium name="The Broad Institute Genome Sequencing Center for Infectious Disease"/>
            <person name="Wu L."/>
            <person name="Ma J."/>
        </authorList>
    </citation>
    <scope>NUCLEOTIDE SEQUENCE [LARGE SCALE GENOMIC DNA]</scope>
    <source>
        <strain evidence="9">JCM 14370</strain>
    </source>
</reference>
<dbReference type="PANTHER" id="PTHR32347">
    <property type="entry name" value="EFFLUX SYSTEM COMPONENT YKNX-RELATED"/>
    <property type="match status" value="1"/>
</dbReference>
<comment type="subcellular location">
    <subcellularLocation>
        <location evidence="1">Cell envelope</location>
    </subcellularLocation>
</comment>
<feature type="compositionally biased region" description="Low complexity" evidence="4">
    <location>
        <begin position="415"/>
        <end position="432"/>
    </location>
</feature>
<dbReference type="Gene3D" id="2.40.30.170">
    <property type="match status" value="1"/>
</dbReference>
<evidence type="ECO:0000259" key="6">
    <source>
        <dbReference type="Pfam" id="PF25954"/>
    </source>
</evidence>
<feature type="domain" description="Multidrug resistance protein MdtA-like barrel-sandwich hybrid" evidence="5">
    <location>
        <begin position="69"/>
        <end position="263"/>
    </location>
</feature>
<comment type="caution">
    <text evidence="8">The sequence shown here is derived from an EMBL/GenBank/DDBJ whole genome shotgun (WGS) entry which is preliminary data.</text>
</comment>
<evidence type="ECO:0000256" key="1">
    <source>
        <dbReference type="ARBA" id="ARBA00004196"/>
    </source>
</evidence>
<dbReference type="RefSeq" id="WP_189006605.1">
    <property type="nucleotide sequence ID" value="NZ_BMOD01000024.1"/>
</dbReference>
<evidence type="ECO:0000313" key="9">
    <source>
        <dbReference type="Proteomes" id="UP000632222"/>
    </source>
</evidence>
<dbReference type="InterPro" id="IPR058649">
    <property type="entry name" value="CzcB_C"/>
</dbReference>
<sequence length="453" mass="47195">MNRKMRGLLTAGTVLLVLGGGGGYHWYRTSKAQQSTQTATTVQTAEVSSEQFKITVDGSGSLAAVQSFAVKSEVSGILTFKKQVGDRVKKGELVAEISADTYQRGLTDAQISLQKAELQLASTRTSLQSSLSSQQSAMDSAGLSYTGAQNDYNTALTTLNANQKIYNAGGISAQALQDSKNSLIKAESNLTTARLNLESARASISTKNTTGAQDLKAAQLAVQQAEITVKTAKDNLALTRIYAPISGVVSSLDSSTGSTVGNSSGILTLQDDSKIKIPVQVDETEISKVKTSQKVEITLDAVPDQTFEGTVTQVDPSATISSNIAVYNAYVLIENQGGLLKPGMSAEASIVILDLPVATVVSSKAIQQVRERSYVEVQKEDGSKEMVRVRTGAEDGTNTVITSGLEPGQKVIVPTTGTTSTASSSTANSGNTQRQNQSGLGIGGFGGGPGGPP</sequence>
<dbReference type="Gene3D" id="1.20.1600.10">
    <property type="entry name" value="Outer membrane efflux proteins (OEP)"/>
    <property type="match status" value="1"/>
</dbReference>
<dbReference type="NCBIfam" id="TIGR01730">
    <property type="entry name" value="RND_mfp"/>
    <property type="match status" value="1"/>
</dbReference>
<feature type="domain" description="CusB-like beta-barrel" evidence="6">
    <location>
        <begin position="279"/>
        <end position="350"/>
    </location>
</feature>
<evidence type="ECO:0000256" key="4">
    <source>
        <dbReference type="SAM" id="MobiDB-lite"/>
    </source>
</evidence>
<evidence type="ECO:0000256" key="3">
    <source>
        <dbReference type="ARBA" id="ARBA00023054"/>
    </source>
</evidence>
<dbReference type="Pfam" id="PF25954">
    <property type="entry name" value="Beta-barrel_RND_2"/>
    <property type="match status" value="1"/>
</dbReference>
<name>A0ABQ2DAW3_9DEIO</name>
<dbReference type="Proteomes" id="UP000632222">
    <property type="component" value="Unassembled WGS sequence"/>
</dbReference>
<dbReference type="InterPro" id="IPR006143">
    <property type="entry name" value="RND_pump_MFP"/>
</dbReference>
<comment type="similarity">
    <text evidence="2">Belongs to the membrane fusion protein (MFP) (TC 8.A.1) family.</text>
</comment>
<feature type="compositionally biased region" description="Gly residues" evidence="4">
    <location>
        <begin position="440"/>
        <end position="453"/>
    </location>
</feature>
<keyword evidence="9" id="KW-1185">Reference proteome</keyword>
<evidence type="ECO:0000256" key="2">
    <source>
        <dbReference type="ARBA" id="ARBA00009477"/>
    </source>
</evidence>
<feature type="region of interest" description="Disordered" evidence="4">
    <location>
        <begin position="392"/>
        <end position="453"/>
    </location>
</feature>
<protein>
    <submittedName>
        <fullName evidence="8">RND transporter</fullName>
    </submittedName>
</protein>
<accession>A0ABQ2DAW3</accession>
<dbReference type="SUPFAM" id="SSF111369">
    <property type="entry name" value="HlyD-like secretion proteins"/>
    <property type="match status" value="2"/>
</dbReference>
<dbReference type="PANTHER" id="PTHR32347:SF14">
    <property type="entry name" value="EFFLUX SYSTEM COMPONENT YKNX-RELATED"/>
    <property type="match status" value="1"/>
</dbReference>